<proteinExistence type="predicted"/>
<dbReference type="EMBL" id="CADCTT010000080">
    <property type="protein sequence ID" value="CAA9295357.1"/>
    <property type="molecule type" value="Genomic_DNA"/>
</dbReference>
<feature type="compositionally biased region" description="Low complexity" evidence="1">
    <location>
        <begin position="69"/>
        <end position="79"/>
    </location>
</feature>
<gene>
    <name evidence="2" type="ORF">AVDCRST_MAG61-659</name>
</gene>
<feature type="region of interest" description="Disordered" evidence="1">
    <location>
        <begin position="57"/>
        <end position="90"/>
    </location>
</feature>
<sequence>WSSCSRPSCGAGRLAPTPAGCSSACRWRPPRRSRTWSATARRAASARSGWRCRSVERCGGPRSSPTPPAGSMCCRSSGRSARRRTGSWGPWPRCGCGCSNPTP</sequence>
<accession>A0A6J4K531</accession>
<reference evidence="2" key="1">
    <citation type="submission" date="2020-02" db="EMBL/GenBank/DDBJ databases">
        <authorList>
            <person name="Meier V. D."/>
        </authorList>
    </citation>
    <scope>NUCLEOTIDE SEQUENCE</scope>
    <source>
        <strain evidence="2">AVDCRST_MAG61</strain>
    </source>
</reference>
<protein>
    <submittedName>
        <fullName evidence="2">Uncharacterized protein</fullName>
    </submittedName>
</protein>
<organism evidence="2">
    <name type="scientific">uncultured Friedmanniella sp</name>
    <dbReference type="NCBI Taxonomy" id="335381"/>
    <lineage>
        <taxon>Bacteria</taxon>
        <taxon>Bacillati</taxon>
        <taxon>Actinomycetota</taxon>
        <taxon>Actinomycetes</taxon>
        <taxon>Propionibacteriales</taxon>
        <taxon>Nocardioidaceae</taxon>
        <taxon>Friedmanniella</taxon>
        <taxon>environmental samples</taxon>
    </lineage>
</organism>
<dbReference type="AlphaFoldDB" id="A0A6J4K531"/>
<evidence type="ECO:0000256" key="1">
    <source>
        <dbReference type="SAM" id="MobiDB-lite"/>
    </source>
</evidence>
<feature type="non-terminal residue" evidence="2">
    <location>
        <position position="1"/>
    </location>
</feature>
<feature type="region of interest" description="Disordered" evidence="1">
    <location>
        <begin position="1"/>
        <end position="29"/>
    </location>
</feature>
<feature type="non-terminal residue" evidence="2">
    <location>
        <position position="103"/>
    </location>
</feature>
<name>A0A6J4K531_9ACTN</name>
<evidence type="ECO:0000313" key="2">
    <source>
        <dbReference type="EMBL" id="CAA9295357.1"/>
    </source>
</evidence>